<dbReference type="RefSeq" id="WP_336807685.1">
    <property type="nucleotide sequence ID" value="NZ_JBBBNY010000006.1"/>
</dbReference>
<evidence type="ECO:0000313" key="3">
    <source>
        <dbReference type="EMBL" id="MEI7037059.1"/>
    </source>
</evidence>
<comment type="caution">
    <text evidence="3">The sequence shown here is derived from an EMBL/GenBank/DDBJ whole genome shotgun (WGS) entry which is preliminary data.</text>
</comment>
<organism evidence="3 4">
    <name type="scientific">Fulvimonas yonginensis</name>
    <dbReference type="NCBI Taxonomy" id="1495200"/>
    <lineage>
        <taxon>Bacteria</taxon>
        <taxon>Pseudomonadati</taxon>
        <taxon>Pseudomonadota</taxon>
        <taxon>Gammaproteobacteria</taxon>
        <taxon>Lysobacterales</taxon>
        <taxon>Rhodanobacteraceae</taxon>
        <taxon>Fulvimonas</taxon>
    </lineage>
</organism>
<dbReference type="EMBL" id="JBBBNY010000006">
    <property type="protein sequence ID" value="MEI7037059.1"/>
    <property type="molecule type" value="Genomic_DNA"/>
</dbReference>
<dbReference type="PANTHER" id="PTHR43364">
    <property type="entry name" value="NADH-SPECIFIC METHYLGLYOXAL REDUCTASE-RELATED"/>
    <property type="match status" value="1"/>
</dbReference>
<dbReference type="Gene3D" id="3.20.20.100">
    <property type="entry name" value="NADP-dependent oxidoreductase domain"/>
    <property type="match status" value="1"/>
</dbReference>
<dbReference type="InterPro" id="IPR036812">
    <property type="entry name" value="NAD(P)_OxRdtase_dom_sf"/>
</dbReference>
<evidence type="ECO:0000259" key="2">
    <source>
        <dbReference type="Pfam" id="PF00248"/>
    </source>
</evidence>
<dbReference type="PANTHER" id="PTHR43364:SF4">
    <property type="entry name" value="NAD(P)-LINKED OXIDOREDUCTASE SUPERFAMILY PROTEIN"/>
    <property type="match status" value="1"/>
</dbReference>
<gene>
    <name evidence="3" type="ORF">WAT24_09865</name>
</gene>
<dbReference type="InterPro" id="IPR023210">
    <property type="entry name" value="NADP_OxRdtase_dom"/>
</dbReference>
<dbReference type="CDD" id="cd19080">
    <property type="entry name" value="AKR_AKR9A_9B"/>
    <property type="match status" value="1"/>
</dbReference>
<reference evidence="3 4" key="1">
    <citation type="journal article" date="2014" name="Int. J. Syst. Evol. Microbiol.">
        <title>Fulvimonas yonginensis sp. nov., isolated from greenhouse soil, and emended description of the genus Fulvimonas.</title>
        <authorList>
            <person name="Ahn J.H."/>
            <person name="Kim S.J."/>
            <person name="Weon H.Y."/>
            <person name="Hong S.B."/>
            <person name="Seok S.J."/>
            <person name="Kwon S.W."/>
        </authorList>
    </citation>
    <scope>NUCLEOTIDE SEQUENCE [LARGE SCALE GENOMIC DNA]</scope>
    <source>
        <strain evidence="3 4">KACC 16952</strain>
    </source>
</reference>
<evidence type="ECO:0000256" key="1">
    <source>
        <dbReference type="ARBA" id="ARBA00023002"/>
    </source>
</evidence>
<sequence length="382" mass="41576">MALDRYYTLGRSGLRVSPLALGTMTFGENWGWGASEEVARGMFDRYLAAGGNFVDTADLYTEGRSEELLGRFIADSGSRDRVVLATKFSYNAQPGNPNAGGNGRKNILRALEGSLRRLRTDYVDLYLLHTWDRITPAEEVLQTLDDLVRAGKIRYAGLSDVPAWYAAHLQTLARAHGMHALVNLQLQYSLVERNIEREYVPLAQELGLGITAWSPLAMGLLSGKYKPSEAGRDGEGEGRLQAIKSMGLPSLMDKFTPRNWAIVAEVEQVARESGLSMAQVAVQWATRRPGLGSVILGARNLAQFEDNLAALDRPLDEAALRRLDGVSALPSQFPYSFFEPTQQVGIHGGVGVGDKPAGYAPPVWIDPAPTPAYAGDTAEAAR</sequence>
<proteinExistence type="predicted"/>
<accession>A0ABU8JCU9</accession>
<dbReference type="Pfam" id="PF00248">
    <property type="entry name" value="Aldo_ket_red"/>
    <property type="match status" value="1"/>
</dbReference>
<feature type="domain" description="NADP-dependent oxidoreductase" evidence="2">
    <location>
        <begin position="18"/>
        <end position="326"/>
    </location>
</feature>
<name>A0ABU8JCU9_9GAMM</name>
<evidence type="ECO:0000313" key="4">
    <source>
        <dbReference type="Proteomes" id="UP001381174"/>
    </source>
</evidence>
<dbReference type="InterPro" id="IPR050523">
    <property type="entry name" value="AKR_Detox_Biosynth"/>
</dbReference>
<protein>
    <submittedName>
        <fullName evidence="3">Aldo/keto reductase</fullName>
    </submittedName>
</protein>
<dbReference type="Proteomes" id="UP001381174">
    <property type="component" value="Unassembled WGS sequence"/>
</dbReference>
<dbReference type="SUPFAM" id="SSF51430">
    <property type="entry name" value="NAD(P)-linked oxidoreductase"/>
    <property type="match status" value="1"/>
</dbReference>
<keyword evidence="4" id="KW-1185">Reference proteome</keyword>
<keyword evidence="1" id="KW-0560">Oxidoreductase</keyword>